<proteinExistence type="predicted"/>
<evidence type="ECO:0000313" key="2">
    <source>
        <dbReference type="Proteomes" id="UP001054945"/>
    </source>
</evidence>
<keyword evidence="2" id="KW-1185">Reference proteome</keyword>
<dbReference type="EMBL" id="BPLR01005564">
    <property type="protein sequence ID" value="GIY03312.1"/>
    <property type="molecule type" value="Genomic_DNA"/>
</dbReference>
<comment type="caution">
    <text evidence="1">The sequence shown here is derived from an EMBL/GenBank/DDBJ whole genome shotgun (WGS) entry which is preliminary data.</text>
</comment>
<protein>
    <submittedName>
        <fullName evidence="1">Uncharacterized protein</fullName>
    </submittedName>
</protein>
<organism evidence="1 2">
    <name type="scientific">Caerostris extrusa</name>
    <name type="common">Bark spider</name>
    <name type="synonym">Caerostris bankana</name>
    <dbReference type="NCBI Taxonomy" id="172846"/>
    <lineage>
        <taxon>Eukaryota</taxon>
        <taxon>Metazoa</taxon>
        <taxon>Ecdysozoa</taxon>
        <taxon>Arthropoda</taxon>
        <taxon>Chelicerata</taxon>
        <taxon>Arachnida</taxon>
        <taxon>Araneae</taxon>
        <taxon>Araneomorphae</taxon>
        <taxon>Entelegynae</taxon>
        <taxon>Araneoidea</taxon>
        <taxon>Araneidae</taxon>
        <taxon>Caerostris</taxon>
    </lineage>
</organism>
<sequence>MKYELSLRLRSPGYNRDLDQSRPGMTSAVTRSEFVLLSGGGWIDTSQQQSATETVLLERKSQSVFVYMTTMPFEICRYSRSFCGREILRSNEEQEEMSTHLNV</sequence>
<gene>
    <name evidence="1" type="ORF">CEXT_69671</name>
</gene>
<dbReference type="AlphaFoldDB" id="A0AAV4Q4L1"/>
<accession>A0AAV4Q4L1</accession>
<evidence type="ECO:0000313" key="1">
    <source>
        <dbReference type="EMBL" id="GIY03312.1"/>
    </source>
</evidence>
<name>A0AAV4Q4L1_CAEEX</name>
<reference evidence="1 2" key="1">
    <citation type="submission" date="2021-06" db="EMBL/GenBank/DDBJ databases">
        <title>Caerostris extrusa draft genome.</title>
        <authorList>
            <person name="Kono N."/>
            <person name="Arakawa K."/>
        </authorList>
    </citation>
    <scope>NUCLEOTIDE SEQUENCE [LARGE SCALE GENOMIC DNA]</scope>
</reference>
<dbReference type="Proteomes" id="UP001054945">
    <property type="component" value="Unassembled WGS sequence"/>
</dbReference>